<sequence length="178" mass="19759">MAQSISWAQIVLSTVSGATAGGVVNILAGSTKAEREERGKRRIDARADVGKSLRTFRHEYRRARLQRLENQTVEVDQVFKAALQLASATNTAMRALSAIERLRLRRGVASVIGAETIGLANLQPDGAEEIDGAALHMAAEKYRRDPQVSIRQLIELDPTEPSWDLRSNRIERLARKYP</sequence>
<evidence type="ECO:0000313" key="2">
    <source>
        <dbReference type="Proteomes" id="UP000702209"/>
    </source>
</evidence>
<dbReference type="Proteomes" id="UP000702209">
    <property type="component" value="Unassembled WGS sequence"/>
</dbReference>
<dbReference type="RefSeq" id="WP_195130267.1">
    <property type="nucleotide sequence ID" value="NZ_JADLQX010000010.1"/>
</dbReference>
<gene>
    <name evidence="1" type="ORF">IU459_15755</name>
</gene>
<reference evidence="1 2" key="1">
    <citation type="submission" date="2020-10" db="EMBL/GenBank/DDBJ databases">
        <title>Identification of Nocardia species via Next-generation sequencing and recognition of intraspecies genetic diversity.</title>
        <authorList>
            <person name="Li P."/>
            <person name="Li P."/>
            <person name="Lu B."/>
        </authorList>
    </citation>
    <scope>NUCLEOTIDE SEQUENCE [LARGE SCALE GENOMIC DNA]</scope>
    <source>
        <strain evidence="1 2">BJ06-0157</strain>
    </source>
</reference>
<keyword evidence="2" id="KW-1185">Reference proteome</keyword>
<protein>
    <submittedName>
        <fullName evidence="1">Uncharacterized protein</fullName>
    </submittedName>
</protein>
<organism evidence="1 2">
    <name type="scientific">Nocardia amamiensis</name>
    <dbReference type="NCBI Taxonomy" id="404578"/>
    <lineage>
        <taxon>Bacteria</taxon>
        <taxon>Bacillati</taxon>
        <taxon>Actinomycetota</taxon>
        <taxon>Actinomycetes</taxon>
        <taxon>Mycobacteriales</taxon>
        <taxon>Nocardiaceae</taxon>
        <taxon>Nocardia</taxon>
    </lineage>
</organism>
<proteinExistence type="predicted"/>
<dbReference type="EMBL" id="JADLQX010000010">
    <property type="protein sequence ID" value="MBF6298988.1"/>
    <property type="molecule type" value="Genomic_DNA"/>
</dbReference>
<comment type="caution">
    <text evidence="1">The sequence shown here is derived from an EMBL/GenBank/DDBJ whole genome shotgun (WGS) entry which is preliminary data.</text>
</comment>
<accession>A0ABS0CQT8</accession>
<name>A0ABS0CQT8_9NOCA</name>
<evidence type="ECO:0000313" key="1">
    <source>
        <dbReference type="EMBL" id="MBF6298988.1"/>
    </source>
</evidence>